<dbReference type="EC" id="1.10.3.-" evidence="13"/>
<sequence>MALAPMALDSLDLARWQFGLTTVYHFILVPLTIGLSPLVALMELRWLRTKNEQWLRATKFFGNILLINFALGVATGIVQEFQFGMNWSEYSRFVGNIFGAPLAFEALLAFFMESTFLGLWIFGWDRLSPKLHNLSMWMVALGTNISAFFILAANSWMQHPVGAVINPTTGRAELDGFGGFIEVLTSELLITTVLHVLSTSFLVAGTVIFGVSVWWMVKAAAAKQEQEAHGLWRRMAHFGAVTVIVAGLLAVVTGHTQGQVVVEQQPAKMAAAELLCEGQERAGFTVAAFGKCEDGSAMHLITIPGIYSFMATNDPSAKVMGLKDAQAMYEQRYGAGKDYTPDEMTTFWSFRLMIGLGMISLAIGSVGLWMIRKGRIITSPRLGKLALWTLPLPFLAATFGWIFTEIGRQPWVVAPNLADPMSQVYMRTADGVSTVVSSPTVLASMVLFTLLYAALGVVWFMLLRRYIREGAHASVTKDKATGKSEKHVLSFEY</sequence>
<keyword evidence="6 12" id="KW-0812">Transmembrane</keyword>
<feature type="transmembrane region" description="Helical" evidence="12">
    <location>
        <begin position="134"/>
        <end position="153"/>
    </location>
</feature>
<proteinExistence type="inferred from homology"/>
<evidence type="ECO:0000256" key="5">
    <source>
        <dbReference type="ARBA" id="ARBA00022617"/>
    </source>
</evidence>
<evidence type="ECO:0000256" key="7">
    <source>
        <dbReference type="ARBA" id="ARBA00022723"/>
    </source>
</evidence>
<dbReference type="InterPro" id="IPR002585">
    <property type="entry name" value="Cyt-d_ubiquinol_oxidase_su_1"/>
</dbReference>
<feature type="transmembrane region" description="Helical" evidence="12">
    <location>
        <begin position="193"/>
        <end position="217"/>
    </location>
</feature>
<evidence type="ECO:0000256" key="12">
    <source>
        <dbReference type="PIRNR" id="PIRNR006446"/>
    </source>
</evidence>
<dbReference type="PANTHER" id="PTHR30365">
    <property type="entry name" value="CYTOCHROME D UBIQUINOL OXIDASE"/>
    <property type="match status" value="1"/>
</dbReference>
<keyword evidence="4 12" id="KW-1003">Cell membrane</keyword>
<keyword evidence="3 12" id="KW-0813">Transport</keyword>
<feature type="transmembrane region" description="Helical" evidence="12">
    <location>
        <begin position="382"/>
        <end position="403"/>
    </location>
</feature>
<keyword evidence="5 12" id="KW-0349">Heme</keyword>
<evidence type="ECO:0000256" key="6">
    <source>
        <dbReference type="ARBA" id="ARBA00022692"/>
    </source>
</evidence>
<feature type="transmembrane region" description="Helical" evidence="12">
    <location>
        <begin position="16"/>
        <end position="39"/>
    </location>
</feature>
<dbReference type="Proteomes" id="UP000250006">
    <property type="component" value="Unassembled WGS sequence"/>
</dbReference>
<gene>
    <name evidence="13" type="primary">cydA</name>
    <name evidence="13" type="ORF">NCTC11535_00228</name>
</gene>
<feature type="transmembrane region" description="Helical" evidence="12">
    <location>
        <begin position="348"/>
        <end position="370"/>
    </location>
</feature>
<evidence type="ECO:0000256" key="2">
    <source>
        <dbReference type="ARBA" id="ARBA00009819"/>
    </source>
</evidence>
<reference evidence="13 14" key="1">
    <citation type="submission" date="2018-06" db="EMBL/GenBank/DDBJ databases">
        <authorList>
            <consortium name="Pathogen Informatics"/>
            <person name="Doyle S."/>
        </authorList>
    </citation>
    <scope>NUCLEOTIDE SEQUENCE [LARGE SCALE GENOMIC DNA]</scope>
    <source>
        <strain evidence="13 14">NCTC11535</strain>
    </source>
</reference>
<feature type="transmembrane region" description="Helical" evidence="12">
    <location>
        <begin position="238"/>
        <end position="256"/>
    </location>
</feature>
<evidence type="ECO:0000256" key="8">
    <source>
        <dbReference type="ARBA" id="ARBA00022982"/>
    </source>
</evidence>
<dbReference type="EMBL" id="UAPQ01000001">
    <property type="protein sequence ID" value="SPT52577.1"/>
    <property type="molecule type" value="Genomic_DNA"/>
</dbReference>
<name>A0ABY1VLM4_9ACTO</name>
<dbReference type="GO" id="GO:0016491">
    <property type="term" value="F:oxidoreductase activity"/>
    <property type="evidence" value="ECO:0007669"/>
    <property type="project" value="UniProtKB-KW"/>
</dbReference>
<dbReference type="RefSeq" id="WP_111835568.1">
    <property type="nucleotide sequence ID" value="NZ_UAPQ01000001.1"/>
</dbReference>
<feature type="transmembrane region" description="Helical" evidence="12">
    <location>
        <begin position="441"/>
        <end position="462"/>
    </location>
</feature>
<comment type="similarity">
    <text evidence="2 12">Belongs to the cytochrome ubiquinol oxidase subunit 1 family.</text>
</comment>
<evidence type="ECO:0000256" key="11">
    <source>
        <dbReference type="ARBA" id="ARBA00023136"/>
    </source>
</evidence>
<keyword evidence="10 12" id="KW-0408">Iron</keyword>
<dbReference type="PIRSF" id="PIRSF006446">
    <property type="entry name" value="Cyt_quinol_oxidase_1"/>
    <property type="match status" value="1"/>
</dbReference>
<keyword evidence="13" id="KW-0560">Oxidoreductase</keyword>
<comment type="subcellular location">
    <subcellularLocation>
        <location evidence="1">Cell membrane</location>
        <topology evidence="1">Multi-pass membrane protein</topology>
    </subcellularLocation>
</comment>
<evidence type="ECO:0000256" key="1">
    <source>
        <dbReference type="ARBA" id="ARBA00004651"/>
    </source>
</evidence>
<keyword evidence="7 12" id="KW-0479">Metal-binding</keyword>
<accession>A0ABY1VLM4</accession>
<comment type="caution">
    <text evidence="13">The sequence shown here is derived from an EMBL/GenBank/DDBJ whole genome shotgun (WGS) entry which is preliminary data.</text>
</comment>
<dbReference type="Pfam" id="PF01654">
    <property type="entry name" value="Cyt_bd_oxida_I"/>
    <property type="match status" value="1"/>
</dbReference>
<evidence type="ECO:0000256" key="9">
    <source>
        <dbReference type="ARBA" id="ARBA00022989"/>
    </source>
</evidence>
<feature type="transmembrane region" description="Helical" evidence="12">
    <location>
        <begin position="60"/>
        <end position="78"/>
    </location>
</feature>
<evidence type="ECO:0000256" key="4">
    <source>
        <dbReference type="ARBA" id="ARBA00022475"/>
    </source>
</evidence>
<keyword evidence="8 12" id="KW-0249">Electron transport</keyword>
<evidence type="ECO:0000256" key="3">
    <source>
        <dbReference type="ARBA" id="ARBA00022448"/>
    </source>
</evidence>
<evidence type="ECO:0000313" key="13">
    <source>
        <dbReference type="EMBL" id="SPT52577.1"/>
    </source>
</evidence>
<keyword evidence="9 12" id="KW-1133">Transmembrane helix</keyword>
<keyword evidence="14" id="KW-1185">Reference proteome</keyword>
<evidence type="ECO:0000256" key="10">
    <source>
        <dbReference type="ARBA" id="ARBA00023004"/>
    </source>
</evidence>
<evidence type="ECO:0000313" key="14">
    <source>
        <dbReference type="Proteomes" id="UP000250006"/>
    </source>
</evidence>
<organism evidence="13 14">
    <name type="scientific">Actinomyces bovis</name>
    <dbReference type="NCBI Taxonomy" id="1658"/>
    <lineage>
        <taxon>Bacteria</taxon>
        <taxon>Bacillati</taxon>
        <taxon>Actinomycetota</taxon>
        <taxon>Actinomycetes</taxon>
        <taxon>Actinomycetales</taxon>
        <taxon>Actinomycetaceae</taxon>
        <taxon>Actinomyces</taxon>
    </lineage>
</organism>
<feature type="transmembrane region" description="Helical" evidence="12">
    <location>
        <begin position="98"/>
        <end position="122"/>
    </location>
</feature>
<protein>
    <submittedName>
        <fullName evidence="13">Cytochrome d ubiquinol oxidase subunit 1</fullName>
        <ecNumber evidence="13">1.10.3.-</ecNumber>
    </submittedName>
</protein>
<dbReference type="PANTHER" id="PTHR30365:SF15">
    <property type="entry name" value="CYTOCHROME BD UBIQUINOL OXIDASE SUBUNIT 1"/>
    <property type="match status" value="1"/>
</dbReference>
<keyword evidence="11 12" id="KW-0472">Membrane</keyword>